<keyword evidence="2" id="KW-1185">Reference proteome</keyword>
<organism evidence="1 2">
    <name type="scientific">Paenibacillus tundrae</name>
    <dbReference type="NCBI Taxonomy" id="528187"/>
    <lineage>
        <taxon>Bacteria</taxon>
        <taxon>Bacillati</taxon>
        <taxon>Bacillota</taxon>
        <taxon>Bacilli</taxon>
        <taxon>Bacillales</taxon>
        <taxon>Paenibacillaceae</taxon>
        <taxon>Paenibacillus</taxon>
    </lineage>
</organism>
<evidence type="ECO:0000313" key="1">
    <source>
        <dbReference type="EMBL" id="MDQ0168778.1"/>
    </source>
</evidence>
<name>A0ABT9W6A1_9BACL</name>
<proteinExistence type="predicted"/>
<sequence>MDIFTALEAKRKVDAEDWLTSLSVQHSTGDDMKKLVGSLRDRAGMNTAAKAEFDESGFEAMRRQLTGG</sequence>
<dbReference type="RefSeq" id="WP_307212094.1">
    <property type="nucleotide sequence ID" value="NZ_JAUSTI010000001.1"/>
</dbReference>
<evidence type="ECO:0000313" key="2">
    <source>
        <dbReference type="Proteomes" id="UP001233836"/>
    </source>
</evidence>
<reference evidence="1 2" key="1">
    <citation type="submission" date="2023-07" db="EMBL/GenBank/DDBJ databases">
        <title>Sorghum-associated microbial communities from plants grown in Nebraska, USA.</title>
        <authorList>
            <person name="Schachtman D."/>
        </authorList>
    </citation>
    <scope>NUCLEOTIDE SEQUENCE [LARGE SCALE GENOMIC DNA]</scope>
    <source>
        <strain evidence="1 2">DS1314</strain>
    </source>
</reference>
<dbReference type="Proteomes" id="UP001233836">
    <property type="component" value="Unassembled WGS sequence"/>
</dbReference>
<comment type="caution">
    <text evidence="1">The sequence shown here is derived from an EMBL/GenBank/DDBJ whole genome shotgun (WGS) entry which is preliminary data.</text>
</comment>
<protein>
    <submittedName>
        <fullName evidence="1">Uncharacterized protein</fullName>
    </submittedName>
</protein>
<accession>A0ABT9W6A1</accession>
<dbReference type="EMBL" id="JAUSTI010000001">
    <property type="protein sequence ID" value="MDQ0168778.1"/>
    <property type="molecule type" value="Genomic_DNA"/>
</dbReference>
<gene>
    <name evidence="1" type="ORF">J2T19_000215</name>
</gene>